<gene>
    <name evidence="3" type="ORF">ENJ10_08580</name>
</gene>
<evidence type="ECO:0000256" key="2">
    <source>
        <dbReference type="SAM" id="SignalP"/>
    </source>
</evidence>
<feature type="signal peptide" evidence="2">
    <location>
        <begin position="1"/>
        <end position="23"/>
    </location>
</feature>
<evidence type="ECO:0000313" key="3">
    <source>
        <dbReference type="EMBL" id="HED10731.1"/>
    </source>
</evidence>
<dbReference type="InterPro" id="IPR036116">
    <property type="entry name" value="FN3_sf"/>
</dbReference>
<feature type="compositionally biased region" description="Polar residues" evidence="1">
    <location>
        <begin position="187"/>
        <end position="197"/>
    </location>
</feature>
<dbReference type="EMBL" id="DRLD01000234">
    <property type="protein sequence ID" value="HED10731.1"/>
    <property type="molecule type" value="Genomic_DNA"/>
</dbReference>
<feature type="region of interest" description="Disordered" evidence="1">
    <location>
        <begin position="184"/>
        <end position="217"/>
    </location>
</feature>
<dbReference type="Gene3D" id="2.60.40.10">
    <property type="entry name" value="Immunoglobulins"/>
    <property type="match status" value="1"/>
</dbReference>
<dbReference type="Proteomes" id="UP000886005">
    <property type="component" value="Unassembled WGS sequence"/>
</dbReference>
<sequence length="217" mass="23971">MSYHRFMKMITLWLALGATFLSAQTTGINLSWDLGTENDLYLYRVFRSTAPNASSQLDSVQAPQHSYTDNGVQKGVLYYYRLKSVDFSLNSSDYSNELSVAIPKISGMNSSEVLPSDTTIQIPLDNYVDDPDDPDNTLVWSISGADKLTVSINNNRVASISTPSNWNSQETLLFRVKDDQGFEDTHSMSIRSSSSPTAQPPKFTGTISTTVEEDGQG</sequence>
<reference evidence="3" key="1">
    <citation type="journal article" date="2020" name="mSystems">
        <title>Genome- and Community-Level Interaction Insights into Carbon Utilization and Element Cycling Functions of Hydrothermarchaeota in Hydrothermal Sediment.</title>
        <authorList>
            <person name="Zhou Z."/>
            <person name="Liu Y."/>
            <person name="Xu W."/>
            <person name="Pan J."/>
            <person name="Luo Z.H."/>
            <person name="Li M."/>
        </authorList>
    </citation>
    <scope>NUCLEOTIDE SEQUENCE [LARGE SCALE GENOMIC DNA]</scope>
    <source>
        <strain evidence="3">HyVt-456</strain>
    </source>
</reference>
<evidence type="ECO:0000256" key="1">
    <source>
        <dbReference type="SAM" id="MobiDB-lite"/>
    </source>
</evidence>
<dbReference type="InterPro" id="IPR013783">
    <property type="entry name" value="Ig-like_fold"/>
</dbReference>
<dbReference type="Pfam" id="PF17963">
    <property type="entry name" value="Big_9"/>
    <property type="match status" value="1"/>
</dbReference>
<comment type="caution">
    <text evidence="3">The sequence shown here is derived from an EMBL/GenBank/DDBJ whole genome shotgun (WGS) entry which is preliminary data.</text>
</comment>
<dbReference type="AlphaFoldDB" id="A0A7V1LMG3"/>
<keyword evidence="2" id="KW-0732">Signal</keyword>
<feature type="non-terminal residue" evidence="3">
    <location>
        <position position="217"/>
    </location>
</feature>
<accession>A0A7V1LMG3</accession>
<feature type="chain" id="PRO_5030752249" description="Fibronectin type-III domain-containing protein" evidence="2">
    <location>
        <begin position="24"/>
        <end position="217"/>
    </location>
</feature>
<proteinExistence type="predicted"/>
<evidence type="ECO:0008006" key="4">
    <source>
        <dbReference type="Google" id="ProtNLM"/>
    </source>
</evidence>
<protein>
    <recommendedName>
        <fullName evidence="4">Fibronectin type-III domain-containing protein</fullName>
    </recommendedName>
</protein>
<name>A0A7V1LMG3_CALAY</name>
<dbReference type="SUPFAM" id="SSF49265">
    <property type="entry name" value="Fibronectin type III"/>
    <property type="match status" value="1"/>
</dbReference>
<organism evidence="3">
    <name type="scientific">Caldithrix abyssi</name>
    <dbReference type="NCBI Taxonomy" id="187145"/>
    <lineage>
        <taxon>Bacteria</taxon>
        <taxon>Pseudomonadati</taxon>
        <taxon>Calditrichota</taxon>
        <taxon>Calditrichia</taxon>
        <taxon>Calditrichales</taxon>
        <taxon>Calditrichaceae</taxon>
        <taxon>Caldithrix</taxon>
    </lineage>
</organism>